<protein>
    <recommendedName>
        <fullName evidence="8">Chitin-binding type-2 domain-containing protein</fullName>
    </recommendedName>
</protein>
<keyword evidence="6" id="KW-0472">Membrane</keyword>
<evidence type="ECO:0000259" key="8">
    <source>
        <dbReference type="PROSITE" id="PS50940"/>
    </source>
</evidence>
<keyword evidence="6" id="KW-1133">Transmembrane helix</keyword>
<feature type="signal peptide" evidence="7">
    <location>
        <begin position="1"/>
        <end position="23"/>
    </location>
</feature>
<dbReference type="Gene3D" id="2.170.140.10">
    <property type="entry name" value="Chitin binding domain"/>
    <property type="match status" value="3"/>
</dbReference>
<evidence type="ECO:0000256" key="6">
    <source>
        <dbReference type="SAM" id="Phobius"/>
    </source>
</evidence>
<evidence type="ECO:0000313" key="12">
    <source>
        <dbReference type="Proteomes" id="UP000663870"/>
    </source>
</evidence>
<reference evidence="9" key="1">
    <citation type="submission" date="2021-02" db="EMBL/GenBank/DDBJ databases">
        <authorList>
            <person name="Nowell W R."/>
        </authorList>
    </citation>
    <scope>NUCLEOTIDE SEQUENCE</scope>
</reference>
<gene>
    <name evidence="11" type="ORF">JXQ802_LOCUS10208</name>
    <name evidence="9" type="ORF">JXQ802_LOCUS9097</name>
    <name evidence="10" type="ORF">PYM288_LOCUS9790</name>
</gene>
<feature type="domain" description="Chitin-binding type-2" evidence="8">
    <location>
        <begin position="212"/>
        <end position="272"/>
    </location>
</feature>
<organism evidence="9 12">
    <name type="scientific">Rotaria sordida</name>
    <dbReference type="NCBI Taxonomy" id="392033"/>
    <lineage>
        <taxon>Eukaryota</taxon>
        <taxon>Metazoa</taxon>
        <taxon>Spiralia</taxon>
        <taxon>Gnathifera</taxon>
        <taxon>Rotifera</taxon>
        <taxon>Eurotatoria</taxon>
        <taxon>Bdelloidea</taxon>
        <taxon>Philodinida</taxon>
        <taxon>Philodinidae</taxon>
        <taxon>Rotaria</taxon>
    </lineage>
</organism>
<dbReference type="PROSITE" id="PS50940">
    <property type="entry name" value="CHIT_BIND_II"/>
    <property type="match status" value="3"/>
</dbReference>
<evidence type="ECO:0000256" key="4">
    <source>
        <dbReference type="ARBA" id="ARBA00023157"/>
    </source>
</evidence>
<dbReference type="InterPro" id="IPR036508">
    <property type="entry name" value="Chitin-bd_dom_sf"/>
</dbReference>
<keyword evidence="12" id="KW-1185">Reference proteome</keyword>
<dbReference type="EMBL" id="CAJNOL010000193">
    <property type="protein sequence ID" value="CAF0922602.1"/>
    <property type="molecule type" value="Genomic_DNA"/>
</dbReference>
<dbReference type="SMART" id="SM00494">
    <property type="entry name" value="ChtBD2"/>
    <property type="match status" value="3"/>
</dbReference>
<dbReference type="InterPro" id="IPR002557">
    <property type="entry name" value="Chitin-bd_dom"/>
</dbReference>
<dbReference type="PANTHER" id="PTHR23301">
    <property type="entry name" value="CHITIN BINDING PERITROPHIN-A"/>
    <property type="match status" value="1"/>
</dbReference>
<dbReference type="GO" id="GO:0008061">
    <property type="term" value="F:chitin binding"/>
    <property type="evidence" value="ECO:0007669"/>
    <property type="project" value="UniProtKB-KW"/>
</dbReference>
<evidence type="ECO:0000256" key="5">
    <source>
        <dbReference type="ARBA" id="ARBA00023180"/>
    </source>
</evidence>
<dbReference type="EMBL" id="CAJNOH010000147">
    <property type="protein sequence ID" value="CAF0906501.1"/>
    <property type="molecule type" value="Genomic_DNA"/>
</dbReference>
<dbReference type="GO" id="GO:0005576">
    <property type="term" value="C:extracellular region"/>
    <property type="evidence" value="ECO:0007669"/>
    <property type="project" value="InterPro"/>
</dbReference>
<dbReference type="Proteomes" id="UP000663854">
    <property type="component" value="Unassembled WGS sequence"/>
</dbReference>
<feature type="chain" id="PRO_5036409734" description="Chitin-binding type-2 domain-containing protein" evidence="7">
    <location>
        <begin position="24"/>
        <end position="302"/>
    </location>
</feature>
<comment type="caution">
    <text evidence="9">The sequence shown here is derived from an EMBL/GenBank/DDBJ whole genome shotgun (WGS) entry which is preliminary data.</text>
</comment>
<keyword evidence="2 7" id="KW-0732">Signal</keyword>
<dbReference type="AlphaFoldDB" id="A0A813ZM73"/>
<evidence type="ECO:0000313" key="11">
    <source>
        <dbReference type="EMBL" id="CAF0922602.1"/>
    </source>
</evidence>
<sequence>MFYRYLSIGHILYFLLSIQNVITDNNGFICPKNGRWPHPADCEKFYTCNAGIGVEAWCGNGMTYDVEHGRCDLPKNIDCRNGERPKRILSLEFETEPDTDHIMITTTPNLSNDEIKIEKQYKTTIKLTTLISNRLAYNRIFVPKNDLIENNPCKFQGNKPDQYNCQSYFTCKDNIITHIQCPDKHLFDEYLRSCNDYRKVFCGNRPTDQSGNDPCLGQPNGWYADYGNQCRSYYLCTEQRKIKMDECPIGSKWNPHRLRCDDPRYVAAPCGYRSNDGVSLLGHHYYYYSTILITFFIFLLTL</sequence>
<dbReference type="Pfam" id="PF01607">
    <property type="entry name" value="CBM_14"/>
    <property type="match status" value="3"/>
</dbReference>
<feature type="transmembrane region" description="Helical" evidence="6">
    <location>
        <begin position="285"/>
        <end position="301"/>
    </location>
</feature>
<evidence type="ECO:0000256" key="3">
    <source>
        <dbReference type="ARBA" id="ARBA00022737"/>
    </source>
</evidence>
<dbReference type="InterPro" id="IPR051940">
    <property type="entry name" value="Chitin_bind-dev_reg"/>
</dbReference>
<proteinExistence type="predicted"/>
<keyword evidence="5" id="KW-0325">Glycoprotein</keyword>
<dbReference type="EMBL" id="CAJNOL010000165">
    <property type="protein sequence ID" value="CAF0899900.1"/>
    <property type="molecule type" value="Genomic_DNA"/>
</dbReference>
<evidence type="ECO:0000256" key="1">
    <source>
        <dbReference type="ARBA" id="ARBA00022669"/>
    </source>
</evidence>
<accession>A0A813ZM73</accession>
<dbReference type="SUPFAM" id="SSF57625">
    <property type="entry name" value="Invertebrate chitin-binding proteins"/>
    <property type="match status" value="3"/>
</dbReference>
<dbReference type="Proteomes" id="UP000663870">
    <property type="component" value="Unassembled WGS sequence"/>
</dbReference>
<evidence type="ECO:0000313" key="9">
    <source>
        <dbReference type="EMBL" id="CAF0899900.1"/>
    </source>
</evidence>
<name>A0A813ZM73_9BILA</name>
<evidence type="ECO:0000256" key="7">
    <source>
        <dbReference type="SAM" id="SignalP"/>
    </source>
</evidence>
<evidence type="ECO:0000256" key="2">
    <source>
        <dbReference type="ARBA" id="ARBA00022729"/>
    </source>
</evidence>
<feature type="domain" description="Chitin-binding type-2" evidence="8">
    <location>
        <begin position="150"/>
        <end position="204"/>
    </location>
</feature>
<dbReference type="PANTHER" id="PTHR23301:SF0">
    <property type="entry name" value="CHITIN-BINDING TYPE-2 DOMAIN-CONTAINING PROTEIN-RELATED"/>
    <property type="match status" value="1"/>
</dbReference>
<evidence type="ECO:0000313" key="10">
    <source>
        <dbReference type="EMBL" id="CAF0906501.1"/>
    </source>
</evidence>
<feature type="domain" description="Chitin-binding type-2" evidence="8">
    <location>
        <begin position="27"/>
        <end position="81"/>
    </location>
</feature>
<keyword evidence="3" id="KW-0677">Repeat</keyword>
<keyword evidence="6" id="KW-0812">Transmembrane</keyword>
<keyword evidence="4" id="KW-1015">Disulfide bond</keyword>
<keyword evidence="1" id="KW-0147">Chitin-binding</keyword>